<dbReference type="AlphaFoldDB" id="A0AAW2JJ16"/>
<organism evidence="2">
    <name type="scientific">Sesamum radiatum</name>
    <name type="common">Black benniseed</name>
    <dbReference type="NCBI Taxonomy" id="300843"/>
    <lineage>
        <taxon>Eukaryota</taxon>
        <taxon>Viridiplantae</taxon>
        <taxon>Streptophyta</taxon>
        <taxon>Embryophyta</taxon>
        <taxon>Tracheophyta</taxon>
        <taxon>Spermatophyta</taxon>
        <taxon>Magnoliopsida</taxon>
        <taxon>eudicotyledons</taxon>
        <taxon>Gunneridae</taxon>
        <taxon>Pentapetalae</taxon>
        <taxon>asterids</taxon>
        <taxon>lamiids</taxon>
        <taxon>Lamiales</taxon>
        <taxon>Pedaliaceae</taxon>
        <taxon>Sesamum</taxon>
    </lineage>
</organism>
<protein>
    <submittedName>
        <fullName evidence="2">Uncharacterized protein</fullName>
    </submittedName>
</protein>
<accession>A0AAW2JJ16</accession>
<feature type="region of interest" description="Disordered" evidence="1">
    <location>
        <begin position="86"/>
        <end position="108"/>
    </location>
</feature>
<evidence type="ECO:0000313" key="2">
    <source>
        <dbReference type="EMBL" id="KAL0294420.1"/>
    </source>
</evidence>
<name>A0AAW2JJ16_SESRA</name>
<feature type="compositionally biased region" description="Basic residues" evidence="1">
    <location>
        <begin position="99"/>
        <end position="108"/>
    </location>
</feature>
<proteinExistence type="predicted"/>
<dbReference type="EMBL" id="JACGWJ010000171">
    <property type="protein sequence ID" value="KAL0294420.1"/>
    <property type="molecule type" value="Genomic_DNA"/>
</dbReference>
<evidence type="ECO:0000256" key="1">
    <source>
        <dbReference type="SAM" id="MobiDB-lite"/>
    </source>
</evidence>
<gene>
    <name evidence="2" type="ORF">Sradi_6888900</name>
</gene>
<reference evidence="2" key="1">
    <citation type="submission" date="2020-06" db="EMBL/GenBank/DDBJ databases">
        <authorList>
            <person name="Li T."/>
            <person name="Hu X."/>
            <person name="Zhang T."/>
            <person name="Song X."/>
            <person name="Zhang H."/>
            <person name="Dai N."/>
            <person name="Sheng W."/>
            <person name="Hou X."/>
            <person name="Wei L."/>
        </authorList>
    </citation>
    <scope>NUCLEOTIDE SEQUENCE</scope>
    <source>
        <strain evidence="2">G02</strain>
        <tissue evidence="2">Leaf</tissue>
    </source>
</reference>
<reference evidence="2" key="2">
    <citation type="journal article" date="2024" name="Plant">
        <title>Genomic evolution and insights into agronomic trait innovations of Sesamum species.</title>
        <authorList>
            <person name="Miao H."/>
            <person name="Wang L."/>
            <person name="Qu L."/>
            <person name="Liu H."/>
            <person name="Sun Y."/>
            <person name="Le M."/>
            <person name="Wang Q."/>
            <person name="Wei S."/>
            <person name="Zheng Y."/>
            <person name="Lin W."/>
            <person name="Duan Y."/>
            <person name="Cao H."/>
            <person name="Xiong S."/>
            <person name="Wang X."/>
            <person name="Wei L."/>
            <person name="Li C."/>
            <person name="Ma Q."/>
            <person name="Ju M."/>
            <person name="Zhao R."/>
            <person name="Li G."/>
            <person name="Mu C."/>
            <person name="Tian Q."/>
            <person name="Mei H."/>
            <person name="Zhang T."/>
            <person name="Gao T."/>
            <person name="Zhang H."/>
        </authorList>
    </citation>
    <scope>NUCLEOTIDE SEQUENCE</scope>
    <source>
        <strain evidence="2">G02</strain>
    </source>
</reference>
<sequence>MDNLEASRGRPKYRSGRCPSWKSRIASRVSLEAAADRDRIRLLFWRFAWSPESSAKPLYRLTLPMKENPPFCSMRWSSINVSTSITKTNRNGDIGSPCRRPRAPLKKP</sequence>
<comment type="caution">
    <text evidence="2">The sequence shown here is derived from an EMBL/GenBank/DDBJ whole genome shotgun (WGS) entry which is preliminary data.</text>
</comment>